<dbReference type="InterPro" id="IPR011576">
    <property type="entry name" value="Pyridox_Oxase_N"/>
</dbReference>
<comment type="caution">
    <text evidence="2">The sequence shown here is derived from an EMBL/GenBank/DDBJ whole genome shotgun (WGS) entry which is preliminary data.</text>
</comment>
<dbReference type="EMBL" id="RQXV01000002">
    <property type="protein sequence ID" value="RRD00549.1"/>
    <property type="molecule type" value="Genomic_DNA"/>
</dbReference>
<dbReference type="Gene3D" id="2.30.110.10">
    <property type="entry name" value="Electron Transport, Fmn-binding Protein, Chain A"/>
    <property type="match status" value="1"/>
</dbReference>
<organism evidence="2 3">
    <name type="scientific">Amphritea balenae</name>
    <dbReference type="NCBI Taxonomy" id="452629"/>
    <lineage>
        <taxon>Bacteria</taxon>
        <taxon>Pseudomonadati</taxon>
        <taxon>Pseudomonadota</taxon>
        <taxon>Gammaproteobacteria</taxon>
        <taxon>Oceanospirillales</taxon>
        <taxon>Oceanospirillaceae</taxon>
        <taxon>Amphritea</taxon>
    </lineage>
</organism>
<proteinExistence type="predicted"/>
<dbReference type="OrthoDB" id="115989at2"/>
<dbReference type="Proteomes" id="UP000267535">
    <property type="component" value="Unassembled WGS sequence"/>
</dbReference>
<dbReference type="RefSeq" id="WP_124925130.1">
    <property type="nucleotide sequence ID" value="NZ_BMOH01000003.1"/>
</dbReference>
<gene>
    <name evidence="2" type="ORF">EHS89_05525</name>
</gene>
<accession>A0A3P1STL8</accession>
<evidence type="ECO:0000259" key="1">
    <source>
        <dbReference type="Pfam" id="PF01243"/>
    </source>
</evidence>
<dbReference type="AlphaFoldDB" id="A0A3P1STL8"/>
<evidence type="ECO:0000313" key="2">
    <source>
        <dbReference type="EMBL" id="RRD00549.1"/>
    </source>
</evidence>
<feature type="domain" description="Pyridoxamine 5'-phosphate oxidase N-terminal" evidence="1">
    <location>
        <begin position="8"/>
        <end position="131"/>
    </location>
</feature>
<sequence>MGEQLKQLDEKLISFINDQQLYFVGTAGAEGFVNVSPKGMDSFRVISETRVAWLNLTGSGNESASHVQENSRMTVMFCSFDKTPLILRLYGSARVIHERDSEWSEWLGLFPDYEGARQVFLLDIEMVQTSCGFAVPYFEPKGERSTLVRWAEKKGKQGVADFQKKHNLKDLNGRDTGLLKRVLSE</sequence>
<dbReference type="InterPro" id="IPR012349">
    <property type="entry name" value="Split_barrel_FMN-bd"/>
</dbReference>
<name>A0A3P1STL8_9GAMM</name>
<reference evidence="2 3" key="1">
    <citation type="submission" date="2018-11" db="EMBL/GenBank/DDBJ databases">
        <title>The draft genome sequence of Amphritea balenae JAMM 1525T.</title>
        <authorList>
            <person name="Fang Z."/>
            <person name="Zhang Y."/>
            <person name="Han X."/>
        </authorList>
    </citation>
    <scope>NUCLEOTIDE SEQUENCE [LARGE SCALE GENOMIC DNA]</scope>
    <source>
        <strain evidence="2 3">JAMM 1525</strain>
    </source>
</reference>
<dbReference type="Pfam" id="PF01243">
    <property type="entry name" value="PNPOx_N"/>
    <property type="match status" value="1"/>
</dbReference>
<dbReference type="PANTHER" id="PTHR39336:SF1">
    <property type="entry name" value="PYRIDOXAMINE PHOSPHATE OXIDASE FAMILY PROTEIN (AFU_ORTHOLOGUE AFUA_6G11440)"/>
    <property type="match status" value="1"/>
</dbReference>
<dbReference type="SUPFAM" id="SSF50475">
    <property type="entry name" value="FMN-binding split barrel"/>
    <property type="match status" value="1"/>
</dbReference>
<protein>
    <submittedName>
        <fullName evidence="2">Pyridoxamine 5'-phosphate oxidase family protein</fullName>
    </submittedName>
</protein>
<keyword evidence="3" id="KW-1185">Reference proteome</keyword>
<dbReference type="PANTHER" id="PTHR39336">
    <property type="entry name" value="PYRIDOXAMINE PHOSPHATE OXIDASE FAMILY PROTEIN (AFU_ORTHOLOGUE AFUA_6G11440)"/>
    <property type="match status" value="1"/>
</dbReference>
<evidence type="ECO:0000313" key="3">
    <source>
        <dbReference type="Proteomes" id="UP000267535"/>
    </source>
</evidence>